<dbReference type="EMBL" id="MU863628">
    <property type="protein sequence ID" value="KAK4103584.1"/>
    <property type="molecule type" value="Genomic_DNA"/>
</dbReference>
<evidence type="ECO:0000256" key="7">
    <source>
        <dbReference type="ARBA" id="ARBA00023136"/>
    </source>
</evidence>
<evidence type="ECO:0000256" key="2">
    <source>
        <dbReference type="ARBA" id="ARBA00008873"/>
    </source>
</evidence>
<evidence type="ECO:0000256" key="9">
    <source>
        <dbReference type="SAM" id="Phobius"/>
    </source>
</evidence>
<dbReference type="Pfam" id="PF01545">
    <property type="entry name" value="Cation_efflux"/>
    <property type="match status" value="1"/>
</dbReference>
<comment type="similarity">
    <text evidence="2">Belongs to the cation diffusion facilitator (CDF) transporter (TC 2.A.4) family. SLC30A subfamily.</text>
</comment>
<keyword evidence="3" id="KW-0813">Transport</keyword>
<dbReference type="GO" id="GO:0016020">
    <property type="term" value="C:membrane"/>
    <property type="evidence" value="ECO:0007669"/>
    <property type="project" value="UniProtKB-SubCell"/>
</dbReference>
<dbReference type="AlphaFoldDB" id="A0AAN6Q4T5"/>
<proteinExistence type="inferred from homology"/>
<evidence type="ECO:0000313" key="13">
    <source>
        <dbReference type="Proteomes" id="UP001305647"/>
    </source>
</evidence>
<dbReference type="Gene3D" id="1.20.1510.10">
    <property type="entry name" value="Cation efflux protein transmembrane domain"/>
    <property type="match status" value="1"/>
</dbReference>
<name>A0AAN6Q4T5_9PEZI</name>
<dbReference type="GO" id="GO:0005385">
    <property type="term" value="F:zinc ion transmembrane transporter activity"/>
    <property type="evidence" value="ECO:0007669"/>
    <property type="project" value="TreeGrafter"/>
</dbReference>
<keyword evidence="7 9" id="KW-0472">Membrane</keyword>
<dbReference type="Proteomes" id="UP001305647">
    <property type="component" value="Unassembled WGS sequence"/>
</dbReference>
<keyword evidence="5" id="KW-0862">Zinc</keyword>
<reference evidence="12" key="1">
    <citation type="journal article" date="2023" name="Mol. Phylogenet. Evol.">
        <title>Genome-scale phylogeny and comparative genomics of the fungal order Sordariales.</title>
        <authorList>
            <person name="Hensen N."/>
            <person name="Bonometti L."/>
            <person name="Westerberg I."/>
            <person name="Brannstrom I.O."/>
            <person name="Guillou S."/>
            <person name="Cros-Aarteil S."/>
            <person name="Calhoun S."/>
            <person name="Haridas S."/>
            <person name="Kuo A."/>
            <person name="Mondo S."/>
            <person name="Pangilinan J."/>
            <person name="Riley R."/>
            <person name="LaButti K."/>
            <person name="Andreopoulos B."/>
            <person name="Lipzen A."/>
            <person name="Chen C."/>
            <person name="Yan M."/>
            <person name="Daum C."/>
            <person name="Ng V."/>
            <person name="Clum A."/>
            <person name="Steindorff A."/>
            <person name="Ohm R.A."/>
            <person name="Martin F."/>
            <person name="Silar P."/>
            <person name="Natvig D.O."/>
            <person name="Lalanne C."/>
            <person name="Gautier V."/>
            <person name="Ament-Velasquez S.L."/>
            <person name="Kruys A."/>
            <person name="Hutchinson M.I."/>
            <person name="Powell A.J."/>
            <person name="Barry K."/>
            <person name="Miller A.N."/>
            <person name="Grigoriev I.V."/>
            <person name="Debuchy R."/>
            <person name="Gladieux P."/>
            <person name="Hiltunen Thoren M."/>
            <person name="Johannesson H."/>
        </authorList>
    </citation>
    <scope>NUCLEOTIDE SEQUENCE</scope>
    <source>
        <strain evidence="12">CBS 757.83</strain>
    </source>
</reference>
<reference evidence="12" key="2">
    <citation type="submission" date="2023-05" db="EMBL/GenBank/DDBJ databases">
        <authorList>
            <consortium name="Lawrence Berkeley National Laboratory"/>
            <person name="Steindorff A."/>
            <person name="Hensen N."/>
            <person name="Bonometti L."/>
            <person name="Westerberg I."/>
            <person name="Brannstrom I.O."/>
            <person name="Guillou S."/>
            <person name="Cros-Aarteil S."/>
            <person name="Calhoun S."/>
            <person name="Haridas S."/>
            <person name="Kuo A."/>
            <person name="Mondo S."/>
            <person name="Pangilinan J."/>
            <person name="Riley R."/>
            <person name="Labutti K."/>
            <person name="Andreopoulos B."/>
            <person name="Lipzen A."/>
            <person name="Chen C."/>
            <person name="Yanf M."/>
            <person name="Daum C."/>
            <person name="Ng V."/>
            <person name="Clum A."/>
            <person name="Ohm R."/>
            <person name="Martin F."/>
            <person name="Silar P."/>
            <person name="Natvig D."/>
            <person name="Lalanne C."/>
            <person name="Gautier V."/>
            <person name="Ament-Velasquez S.L."/>
            <person name="Kruys A."/>
            <person name="Hutchinson M.I."/>
            <person name="Powell A.J."/>
            <person name="Barry K."/>
            <person name="Miller A.N."/>
            <person name="Grigoriev I.V."/>
            <person name="Debuchy R."/>
            <person name="Gladieux P."/>
            <person name="Thoren M.H."/>
            <person name="Johannesson H."/>
        </authorList>
    </citation>
    <scope>NUCLEOTIDE SEQUENCE</scope>
    <source>
        <strain evidence="12">CBS 757.83</strain>
    </source>
</reference>
<dbReference type="SUPFAM" id="SSF160240">
    <property type="entry name" value="Cation efflux protein cytoplasmic domain-like"/>
    <property type="match status" value="1"/>
</dbReference>
<evidence type="ECO:0000256" key="8">
    <source>
        <dbReference type="SAM" id="MobiDB-lite"/>
    </source>
</evidence>
<dbReference type="InterPro" id="IPR002524">
    <property type="entry name" value="Cation_efflux"/>
</dbReference>
<evidence type="ECO:0000256" key="1">
    <source>
        <dbReference type="ARBA" id="ARBA00004141"/>
    </source>
</evidence>
<dbReference type="SUPFAM" id="SSF161111">
    <property type="entry name" value="Cation efflux protein transmembrane domain-like"/>
    <property type="match status" value="1"/>
</dbReference>
<comment type="caution">
    <text evidence="12">The sequence shown here is derived from an EMBL/GenBank/DDBJ whole genome shotgun (WGS) entry which is preliminary data.</text>
</comment>
<dbReference type="GO" id="GO:0006882">
    <property type="term" value="P:intracellular zinc ion homeostasis"/>
    <property type="evidence" value="ECO:0007669"/>
    <property type="project" value="TreeGrafter"/>
</dbReference>
<evidence type="ECO:0000313" key="12">
    <source>
        <dbReference type="EMBL" id="KAK4103584.1"/>
    </source>
</evidence>
<dbReference type="PANTHER" id="PTHR45820:SF5">
    <property type="entry name" value="DIFFUSION FACILITATOR FAMILY METAL ION TRANSPORTER, PUTATIVE-RELATED"/>
    <property type="match status" value="1"/>
</dbReference>
<sequence>MAFKFSDKRRVSVAVAISIALFFGELAAAYKTGSLALMADAFHVLNDVLSYGVTLAAIHFTKKPKHRQDFSYGWQRARVLGAFFNGSLLLAIAFSILLQSIERFTSLKTVEDPILVLIMGSVGLGLNIVSAAFLHEHHGHHHHNLDQQQQQRRQRQRQRQLHYHGGPDSEAECPFDPGAHAGHRHASHTIQPPGRDLGLLGAVLHALSDCLSNVGVIIAALIVWLTSWPARFYADPAAGMAISALILAPTGVNLADIKHDMEQIPGVLSVHELHVWRLDQAKAVASAHIVVSDPDVASFVATAATIGECLHAYGIHSATLQPELAAEADAAAVSDVVAVGNDDGGGGPAGCQIVCGKGVCGHLMCCGGPVKV</sequence>
<keyword evidence="13" id="KW-1185">Reference proteome</keyword>
<feature type="domain" description="Cation efflux protein transmembrane" evidence="10">
    <location>
        <begin position="13"/>
        <end position="248"/>
    </location>
</feature>
<gene>
    <name evidence="12" type="ORF">N658DRAFT_421203</name>
</gene>
<evidence type="ECO:0000259" key="11">
    <source>
        <dbReference type="Pfam" id="PF16916"/>
    </source>
</evidence>
<organism evidence="12 13">
    <name type="scientific">Parathielavia hyrcaniae</name>
    <dbReference type="NCBI Taxonomy" id="113614"/>
    <lineage>
        <taxon>Eukaryota</taxon>
        <taxon>Fungi</taxon>
        <taxon>Dikarya</taxon>
        <taxon>Ascomycota</taxon>
        <taxon>Pezizomycotina</taxon>
        <taxon>Sordariomycetes</taxon>
        <taxon>Sordariomycetidae</taxon>
        <taxon>Sordariales</taxon>
        <taxon>Chaetomiaceae</taxon>
        <taxon>Parathielavia</taxon>
    </lineage>
</organism>
<dbReference type="InterPro" id="IPR027470">
    <property type="entry name" value="Cation_efflux_CTD"/>
</dbReference>
<feature type="transmembrane region" description="Helical" evidence="9">
    <location>
        <begin position="197"/>
        <end position="225"/>
    </location>
</feature>
<protein>
    <submittedName>
        <fullName evidence="12">Cation efflux protein</fullName>
    </submittedName>
</protein>
<dbReference type="InterPro" id="IPR027469">
    <property type="entry name" value="Cation_efflux_TMD_sf"/>
</dbReference>
<feature type="transmembrane region" description="Helical" evidence="9">
    <location>
        <begin position="113"/>
        <end position="134"/>
    </location>
</feature>
<feature type="transmembrane region" description="Helical" evidence="9">
    <location>
        <begin position="79"/>
        <end position="101"/>
    </location>
</feature>
<evidence type="ECO:0000256" key="6">
    <source>
        <dbReference type="ARBA" id="ARBA00022989"/>
    </source>
</evidence>
<feature type="domain" description="Cation efflux protein cytoplasmic" evidence="11">
    <location>
        <begin position="250"/>
        <end position="321"/>
    </location>
</feature>
<evidence type="ECO:0000259" key="10">
    <source>
        <dbReference type="Pfam" id="PF01545"/>
    </source>
</evidence>
<evidence type="ECO:0000256" key="4">
    <source>
        <dbReference type="ARBA" id="ARBA00022692"/>
    </source>
</evidence>
<feature type="compositionally biased region" description="Basic residues" evidence="8">
    <location>
        <begin position="152"/>
        <end position="162"/>
    </location>
</feature>
<feature type="region of interest" description="Disordered" evidence="8">
    <location>
        <begin position="140"/>
        <end position="188"/>
    </location>
</feature>
<evidence type="ECO:0000256" key="5">
    <source>
        <dbReference type="ARBA" id="ARBA00022833"/>
    </source>
</evidence>
<keyword evidence="4 9" id="KW-0812">Transmembrane</keyword>
<evidence type="ECO:0000256" key="3">
    <source>
        <dbReference type="ARBA" id="ARBA00022448"/>
    </source>
</evidence>
<dbReference type="PANTHER" id="PTHR45820">
    <property type="entry name" value="FI23527P1"/>
    <property type="match status" value="1"/>
</dbReference>
<dbReference type="NCBIfam" id="TIGR01297">
    <property type="entry name" value="CDF"/>
    <property type="match status" value="1"/>
</dbReference>
<comment type="subcellular location">
    <subcellularLocation>
        <location evidence="1">Membrane</location>
        <topology evidence="1">Multi-pass membrane protein</topology>
    </subcellularLocation>
</comment>
<dbReference type="InterPro" id="IPR036837">
    <property type="entry name" value="Cation_efflux_CTD_sf"/>
</dbReference>
<accession>A0AAN6Q4T5</accession>
<keyword evidence="6 9" id="KW-1133">Transmembrane helix</keyword>
<dbReference type="InterPro" id="IPR058533">
    <property type="entry name" value="Cation_efflux_TM"/>
</dbReference>
<dbReference type="Pfam" id="PF16916">
    <property type="entry name" value="ZT_dimer"/>
    <property type="match status" value="1"/>
</dbReference>